<evidence type="ECO:0000256" key="1">
    <source>
        <dbReference type="SAM" id="MobiDB-lite"/>
    </source>
</evidence>
<dbReference type="InterPro" id="IPR000595">
    <property type="entry name" value="cNMP-bd_dom"/>
</dbReference>
<feature type="non-terminal residue" evidence="3">
    <location>
        <position position="605"/>
    </location>
</feature>
<dbReference type="EMBL" id="SBJO01000157">
    <property type="protein sequence ID" value="KAF9762545.1"/>
    <property type="molecule type" value="Genomic_DNA"/>
</dbReference>
<evidence type="ECO:0000313" key="4">
    <source>
        <dbReference type="Proteomes" id="UP000740883"/>
    </source>
</evidence>
<sequence length="605" mass="69661">MWWLFMILIGAVTGYFYLRCTLKKKENIKNKDRDIIKKAKEEIKISTIEEIEKTIPVFIYKSNSSTREVEEDEEMDLSKPFFVLEGEFSIYYSKREICTKKEGQMVCYTLCVMGQEVERISCRSRKRGKIRMVEEINKYVLFSMLKKKCIEVASRYFKIERIFVEKEGKATKEIKGTGEIKILQKGEILKKRGESFDQLVYIHYGEIEVNSSSDNSNVCGNNGNVCSYNDKEDNNDIDNNGNNDIDNNGNNDIDNNGNNDIDNNGNNDIDNNNYTTSSIKKFGEGSVFGYFSLFFDVYRTVEIVANTKTKISIFQYSALKMNGFDEEDLEIGLLPDFIHLVDICCEWQVVIPRTTIFEEGEIPRDFYYINEGRLESTTTDVYYSGMTVGSQECILGIPTKKVYSTKVSDIIRIPRGLVEEFLQDSPSLQTISKILGPQSPAPPGNIITILPTDKDERSMLLFTRRLKASMGPKCLLLSSKDLTEILSKKVFSVSEELRVVDYLRKMAKSYPAVLVYTENEYCRFLRYLLKYSDKCLITGENIIPERKSLDNDNVVCDIEYVKIYQNAKNNNNNNTINIHHVVSPSRTILFCSKDFQRLGRFLLNK</sequence>
<comment type="caution">
    <text evidence="3">The sequence shown here is derived from an EMBL/GenBank/DDBJ whole genome shotgun (WGS) entry which is preliminary data.</text>
</comment>
<name>A0A9P6KYW9_9MICR</name>
<dbReference type="InterPro" id="IPR018490">
    <property type="entry name" value="cNMP-bd_dom_sf"/>
</dbReference>
<feature type="domain" description="Cyclic nucleotide-binding" evidence="2">
    <location>
        <begin position="256"/>
        <end position="311"/>
    </location>
</feature>
<dbReference type="Gene3D" id="2.60.120.10">
    <property type="entry name" value="Jelly Rolls"/>
    <property type="match status" value="2"/>
</dbReference>
<keyword evidence="4" id="KW-1185">Reference proteome</keyword>
<dbReference type="SUPFAM" id="SSF51206">
    <property type="entry name" value="cAMP-binding domain-like"/>
    <property type="match status" value="2"/>
</dbReference>
<dbReference type="AlphaFoldDB" id="A0A9P6KYW9"/>
<proteinExistence type="predicted"/>
<dbReference type="Proteomes" id="UP000740883">
    <property type="component" value="Unassembled WGS sequence"/>
</dbReference>
<gene>
    <name evidence="3" type="primary">NTE1_1</name>
    <name evidence="3" type="ORF">NGRA_1945</name>
</gene>
<dbReference type="PANTHER" id="PTHR42264">
    <property type="entry name" value="EPHRIN_REC_LIKE DOMAIN-CONTAINING PROTEIN"/>
    <property type="match status" value="1"/>
</dbReference>
<dbReference type="PROSITE" id="PS50042">
    <property type="entry name" value="CNMP_BINDING_3"/>
    <property type="match status" value="1"/>
</dbReference>
<feature type="region of interest" description="Disordered" evidence="1">
    <location>
        <begin position="230"/>
        <end position="265"/>
    </location>
</feature>
<reference evidence="3 4" key="1">
    <citation type="journal article" date="2020" name="Genome Biol. Evol.">
        <title>Comparative genomics of strictly vertically transmitted, feminizing microsporidia endosymbionts of amphipod crustaceans.</title>
        <authorList>
            <person name="Cormier A."/>
            <person name="Chebbi M.A."/>
            <person name="Giraud I."/>
            <person name="Wattier R."/>
            <person name="Teixeira M."/>
            <person name="Gilbert C."/>
            <person name="Rigaud T."/>
            <person name="Cordaux R."/>
        </authorList>
    </citation>
    <scope>NUCLEOTIDE SEQUENCE [LARGE SCALE GENOMIC DNA]</scope>
    <source>
        <strain evidence="3 4">Ou3-Ou53</strain>
    </source>
</reference>
<feature type="compositionally biased region" description="Low complexity" evidence="1">
    <location>
        <begin position="237"/>
        <end position="265"/>
    </location>
</feature>
<protein>
    <submittedName>
        <fullName evidence="3">Lysophospholipase NTE1</fullName>
    </submittedName>
</protein>
<evidence type="ECO:0000259" key="2">
    <source>
        <dbReference type="PROSITE" id="PS50042"/>
    </source>
</evidence>
<accession>A0A9P6KYW9</accession>
<dbReference type="CDD" id="cd00038">
    <property type="entry name" value="CAP_ED"/>
    <property type="match status" value="1"/>
</dbReference>
<evidence type="ECO:0000313" key="3">
    <source>
        <dbReference type="EMBL" id="KAF9762545.1"/>
    </source>
</evidence>
<dbReference type="InterPro" id="IPR014710">
    <property type="entry name" value="RmlC-like_jellyroll"/>
</dbReference>
<organism evidence="3 4">
    <name type="scientific">Nosema granulosis</name>
    <dbReference type="NCBI Taxonomy" id="83296"/>
    <lineage>
        <taxon>Eukaryota</taxon>
        <taxon>Fungi</taxon>
        <taxon>Fungi incertae sedis</taxon>
        <taxon>Microsporidia</taxon>
        <taxon>Nosematidae</taxon>
        <taxon>Nosema</taxon>
    </lineage>
</organism>